<dbReference type="AlphaFoldDB" id="A0A921SPZ4"/>
<organism evidence="1 2">
    <name type="scientific">Brevibacterium senegalense</name>
    <dbReference type="NCBI Taxonomy" id="1033736"/>
    <lineage>
        <taxon>Bacteria</taxon>
        <taxon>Bacillati</taxon>
        <taxon>Actinomycetota</taxon>
        <taxon>Actinomycetes</taxon>
        <taxon>Micrococcales</taxon>
        <taxon>Brevibacteriaceae</taxon>
        <taxon>Brevibacterium</taxon>
    </lineage>
</organism>
<reference evidence="1" key="1">
    <citation type="journal article" date="2021" name="PeerJ">
        <title>Extensive microbial diversity within the chicken gut microbiome revealed by metagenomics and culture.</title>
        <authorList>
            <person name="Gilroy R."/>
            <person name="Ravi A."/>
            <person name="Getino M."/>
            <person name="Pursley I."/>
            <person name="Horton D.L."/>
            <person name="Alikhan N.F."/>
            <person name="Baker D."/>
            <person name="Gharbi K."/>
            <person name="Hall N."/>
            <person name="Watson M."/>
            <person name="Adriaenssens E.M."/>
            <person name="Foster-Nyarko E."/>
            <person name="Jarju S."/>
            <person name="Secka A."/>
            <person name="Antonio M."/>
            <person name="Oren A."/>
            <person name="Chaudhuri R.R."/>
            <person name="La Ragione R."/>
            <person name="Hildebrand F."/>
            <person name="Pallen M.J."/>
        </authorList>
    </citation>
    <scope>NUCLEOTIDE SEQUENCE</scope>
    <source>
        <strain evidence="1">ChiGjej5B5-7349</strain>
    </source>
</reference>
<evidence type="ECO:0000313" key="2">
    <source>
        <dbReference type="Proteomes" id="UP000784435"/>
    </source>
</evidence>
<evidence type="ECO:0000313" key="1">
    <source>
        <dbReference type="EMBL" id="HJG81402.1"/>
    </source>
</evidence>
<sequence length="69" mass="7138">MQKSLSRALLVLDTAAGTALARALESPRAAVRAHAQATLRLRDDPDAGFAGALEEAKRALALGRRGVGS</sequence>
<accession>A0A921SPZ4</accession>
<proteinExistence type="predicted"/>
<gene>
    <name evidence="1" type="ORF">K8V08_13440</name>
</gene>
<dbReference type="Proteomes" id="UP000784435">
    <property type="component" value="Unassembled WGS sequence"/>
</dbReference>
<reference evidence="1" key="2">
    <citation type="submission" date="2021-09" db="EMBL/GenBank/DDBJ databases">
        <authorList>
            <person name="Gilroy R."/>
        </authorList>
    </citation>
    <scope>NUCLEOTIDE SEQUENCE</scope>
    <source>
        <strain evidence="1">ChiGjej5B5-7349</strain>
    </source>
</reference>
<protein>
    <submittedName>
        <fullName evidence="1">Uncharacterized protein</fullName>
    </submittedName>
</protein>
<dbReference type="EMBL" id="DYUK01000311">
    <property type="protein sequence ID" value="HJG81402.1"/>
    <property type="molecule type" value="Genomic_DNA"/>
</dbReference>
<comment type="caution">
    <text evidence="1">The sequence shown here is derived from an EMBL/GenBank/DDBJ whole genome shotgun (WGS) entry which is preliminary data.</text>
</comment>
<name>A0A921SPZ4_9MICO</name>